<sequence length="152" mass="16553">MGIVDSFRDELKTRNFSIYGQWIGVLCIFLCIALGIANIFHASLVIIFSIICLVCGLIIIFIEIPFLLRICPLTDRFATFIRMFNNNLPRSGVYGVMAVVQYVSCAIQVTSLVAAAVFLTLASLCYLFAAIRGQEFTGSSTLGGAGIARAIL</sequence>
<name>A0A060T6Q5_BLAAD</name>
<comment type="subcellular location">
    <subcellularLocation>
        <location evidence="2">Golgi apparatus membrane</location>
        <topology evidence="2">Multi-pass membrane protein</topology>
    </subcellularLocation>
</comment>
<gene>
    <name evidence="11" type="ORF">GNLVRS02_ARAD1B13992g</name>
</gene>
<dbReference type="AlphaFoldDB" id="A0A060T6Q5"/>
<evidence type="ECO:0000256" key="2">
    <source>
        <dbReference type="ARBA" id="ARBA00004653"/>
    </source>
</evidence>
<reference evidence="11" key="1">
    <citation type="submission" date="2014-02" db="EMBL/GenBank/DDBJ databases">
        <authorList>
            <person name="Genoscope - CEA"/>
        </authorList>
    </citation>
    <scope>NUCLEOTIDE SEQUENCE</scope>
    <source>
        <strain evidence="11">LS3</strain>
    </source>
</reference>
<evidence type="ECO:0000256" key="9">
    <source>
        <dbReference type="ARBA" id="ARBA00023136"/>
    </source>
</evidence>
<dbReference type="PANTHER" id="PTHR13314">
    <property type="entry name" value="CALCIUM CHANNEL FLOWER HOMOLOG"/>
    <property type="match status" value="1"/>
</dbReference>
<reference evidence="11" key="2">
    <citation type="submission" date="2014-06" db="EMBL/GenBank/DDBJ databases">
        <title>The complete genome of Blastobotrys (Arxula) adeninivorans LS3 - a yeast of biotechnological interest.</title>
        <authorList>
            <person name="Kunze G."/>
            <person name="Gaillardin C."/>
            <person name="Czernicka M."/>
            <person name="Durrens P."/>
            <person name="Martin T."/>
            <person name="Boer E."/>
            <person name="Gabaldon T."/>
            <person name="Cruz J."/>
            <person name="Talla E."/>
            <person name="Marck C."/>
            <person name="Goffeau A."/>
            <person name="Barbe V."/>
            <person name="Baret P."/>
            <person name="Baronian K."/>
            <person name="Beier S."/>
            <person name="Bleykasten C."/>
            <person name="Bode R."/>
            <person name="Casaregola S."/>
            <person name="Despons L."/>
            <person name="Fairhead C."/>
            <person name="Giersberg M."/>
            <person name="Gierski P."/>
            <person name="Hahnel U."/>
            <person name="Hartmann A."/>
            <person name="Jankowska D."/>
            <person name="Jubin C."/>
            <person name="Jung P."/>
            <person name="Lafontaine I."/>
            <person name="Leh-Louis V."/>
            <person name="Lemaire M."/>
            <person name="Marcet-Houben M."/>
            <person name="Mascher M."/>
            <person name="Morel G."/>
            <person name="Richard G.-F."/>
            <person name="Riechen J."/>
            <person name="Sacerdot C."/>
            <person name="Sarkar A."/>
            <person name="Savel G."/>
            <person name="Schacherer J."/>
            <person name="Sherman D."/>
            <person name="Straub M.-L."/>
            <person name="Stein N."/>
            <person name="Thierry A."/>
            <person name="Trautwein-Schult A."/>
            <person name="Westhof E."/>
            <person name="Worch S."/>
            <person name="Dujon B."/>
            <person name="Souciet J.-L."/>
            <person name="Wincker P."/>
            <person name="Scholz U."/>
            <person name="Neuveglise N."/>
        </authorList>
    </citation>
    <scope>NUCLEOTIDE SEQUENCE</scope>
    <source>
        <strain evidence="11">LS3</strain>
    </source>
</reference>
<dbReference type="GO" id="GO:0000139">
    <property type="term" value="C:Golgi membrane"/>
    <property type="evidence" value="ECO:0007669"/>
    <property type="project" value="UniProtKB-SubCell"/>
</dbReference>
<evidence type="ECO:0000256" key="7">
    <source>
        <dbReference type="ARBA" id="ARBA00022989"/>
    </source>
</evidence>
<evidence type="ECO:0000256" key="4">
    <source>
        <dbReference type="ARBA" id="ARBA00013563"/>
    </source>
</evidence>
<accession>A0A060T6Q5</accession>
<keyword evidence="8" id="KW-0333">Golgi apparatus</keyword>
<evidence type="ECO:0000313" key="11">
    <source>
        <dbReference type="EMBL" id="CDP36479.1"/>
    </source>
</evidence>
<keyword evidence="9 10" id="KW-0472">Membrane</keyword>
<organism evidence="11">
    <name type="scientific">Blastobotrys adeninivorans</name>
    <name type="common">Yeast</name>
    <name type="synonym">Arxula adeninivorans</name>
    <dbReference type="NCBI Taxonomy" id="409370"/>
    <lineage>
        <taxon>Eukaryota</taxon>
        <taxon>Fungi</taxon>
        <taxon>Dikarya</taxon>
        <taxon>Ascomycota</taxon>
        <taxon>Saccharomycotina</taxon>
        <taxon>Dipodascomycetes</taxon>
        <taxon>Dipodascales</taxon>
        <taxon>Trichomonascaceae</taxon>
        <taxon>Blastobotrys</taxon>
    </lineage>
</organism>
<feature type="transmembrane region" description="Helical" evidence="10">
    <location>
        <begin position="21"/>
        <end position="40"/>
    </location>
</feature>
<evidence type="ECO:0000256" key="8">
    <source>
        <dbReference type="ARBA" id="ARBA00023034"/>
    </source>
</evidence>
<dbReference type="InterPro" id="IPR019365">
    <property type="entry name" value="TVP18/Ca-channel_flower"/>
</dbReference>
<evidence type="ECO:0000256" key="6">
    <source>
        <dbReference type="ARBA" id="ARBA00022692"/>
    </source>
</evidence>
<dbReference type="EMBL" id="HG937692">
    <property type="protein sequence ID" value="CDP36479.1"/>
    <property type="molecule type" value="Genomic_DNA"/>
</dbReference>
<feature type="transmembrane region" description="Helical" evidence="10">
    <location>
        <begin position="46"/>
        <end position="70"/>
    </location>
</feature>
<dbReference type="SMART" id="SM01077">
    <property type="entry name" value="Cg6151-P"/>
    <property type="match status" value="1"/>
</dbReference>
<evidence type="ECO:0000256" key="5">
    <source>
        <dbReference type="ARBA" id="ARBA00020655"/>
    </source>
</evidence>
<dbReference type="GO" id="GO:0016192">
    <property type="term" value="P:vesicle-mediated transport"/>
    <property type="evidence" value="ECO:0007669"/>
    <property type="project" value="TreeGrafter"/>
</dbReference>
<dbReference type="Pfam" id="PF10233">
    <property type="entry name" value="Cg6151-P"/>
    <property type="match status" value="1"/>
</dbReference>
<proteinExistence type="inferred from homology"/>
<comment type="similarity">
    <text evidence="3">Belongs to the TVP18 family.</text>
</comment>
<evidence type="ECO:0000256" key="1">
    <source>
        <dbReference type="ARBA" id="ARBA00003246"/>
    </source>
</evidence>
<dbReference type="PANTHER" id="PTHR13314:SF2">
    <property type="entry name" value="CALCIUM CHANNEL FLOWER HOMOLOG"/>
    <property type="match status" value="1"/>
</dbReference>
<feature type="transmembrane region" description="Helical" evidence="10">
    <location>
        <begin position="115"/>
        <end position="131"/>
    </location>
</feature>
<keyword evidence="6 10" id="KW-0812">Transmembrane</keyword>
<dbReference type="PhylomeDB" id="A0A060T6Q5"/>
<protein>
    <recommendedName>
        <fullName evidence="4">Golgi apparatus membrane protein TVP18</fullName>
    </recommendedName>
    <alternativeName>
        <fullName evidence="5">Golgi apparatus membrane protein tvp18</fullName>
    </alternativeName>
</protein>
<evidence type="ECO:0000256" key="10">
    <source>
        <dbReference type="SAM" id="Phobius"/>
    </source>
</evidence>
<keyword evidence="7 10" id="KW-1133">Transmembrane helix</keyword>
<comment type="function">
    <text evidence="1">Golgi membrane protein involved in vesicular trafficking.</text>
</comment>
<evidence type="ECO:0000256" key="3">
    <source>
        <dbReference type="ARBA" id="ARBA00005738"/>
    </source>
</evidence>